<feature type="transmembrane region" description="Helical" evidence="1">
    <location>
        <begin position="1652"/>
        <end position="1673"/>
    </location>
</feature>
<comment type="caution">
    <text evidence="2">The sequence shown here is derived from an EMBL/GenBank/DDBJ whole genome shotgun (WGS) entry which is preliminary data.</text>
</comment>
<keyword evidence="1" id="KW-0812">Transmembrane</keyword>
<feature type="transmembrane region" description="Helical" evidence="1">
    <location>
        <begin position="1301"/>
        <end position="1320"/>
    </location>
</feature>
<feature type="transmembrane region" description="Helical" evidence="1">
    <location>
        <begin position="1504"/>
        <end position="1526"/>
    </location>
</feature>
<reference evidence="2" key="1">
    <citation type="journal article" date="2017" name="J. ISSAAS">
        <title>Comparative analysis of the genomes of Stylophora pistillata and Acropora digitifera provides evidence for extensive differences between species of corals.</title>
        <authorList>
            <person name="Voolstra C.R."/>
            <person name="Li Y."/>
            <person name="Liew Y.J."/>
            <person name="Baumgarten S."/>
            <person name="Zoccola D."/>
            <person name="Flot J.-F."/>
            <person name="Tambutte S."/>
            <person name="Allemand D."/>
            <person name="Aranda M."/>
        </authorList>
    </citation>
    <scope>NUCLEOTIDE SEQUENCE</scope>
    <source>
        <strain evidence="2">CSM Monaco</strain>
        <tissue evidence="2">Whole animal</tissue>
    </source>
</reference>
<feature type="transmembrane region" description="Helical" evidence="1">
    <location>
        <begin position="1693"/>
        <end position="1715"/>
    </location>
</feature>
<keyword evidence="1" id="KW-1133">Transmembrane helix</keyword>
<evidence type="ECO:0000256" key="1">
    <source>
        <dbReference type="SAM" id="Phobius"/>
    </source>
</evidence>
<feature type="transmembrane region" description="Helical" evidence="1">
    <location>
        <begin position="1421"/>
        <end position="1444"/>
    </location>
</feature>
<accession>A0A2B4RML9</accession>
<dbReference type="EMBL" id="LSMT01000464">
    <property type="protein sequence ID" value="PFX17578.1"/>
    <property type="molecule type" value="Genomic_DNA"/>
</dbReference>
<gene>
    <name evidence="2" type="ORF">AWC38_SpisGene18099</name>
</gene>
<proteinExistence type="predicted"/>
<sequence length="1759" mass="196171">MERKVPGNDMQSGNRFSQEWMEGSKFLKTALTRSIGAFHVVTTGGKSDIKISNCTFEDIAANPMKSKLVQIATTNGNACASAYNRVWVNKKTGAISVLLNPDKPRSLGRVKSKGAQDTHPSWHCRNSSHVLFKNTRFEENLGIEVGAVHIRAHIRLLTFPVEDLSTWMKNRPPIIRTLAKQMLWFKKREEDRQEEELHVSDDDEHSESGFLENTYYFCQAAESLIVGFVEELVGKIPSIHFVISAYNFHVQSINQGLGCPFPGLTANPYRHPMANNAETLSLVTLSLFSIINLAKATPLSFGITIDGPDGAYMKGSNIVNVYVSLVGNDTKTCGSQSLPCQSIAQAVHRVVYGGNIYLDGRGTKKRPYSCKNDPNILMGHPGIFVNKSLTIRGLYSTPYVSCTGGFHFLMANGMQLTFTLEFSGITFQQTPLNCNDCQRITIHNCSFHNALRALAINIQNITDFYLEIQGNSTFRNNSQCINVLLLNNTKVKSRDVTIKIKDAVFEKNGVRRRYTETGVVKIRSVAGKGSCPVYIGIVCRKVKSSYNKGQFLDLNVSSAITNETFKDIEVHDNGNYQNKFKKIVQGLYFSKARETKAKFISMSFHDNPSVQCIVVQSDKAEIVIQDSSFERQLALPKSLGSCLSLVASISASVRIVNSNFYLNEAGTGGSLFINSPNGSLAIALTNVTFRQCKARKGCAIYVGRAPQGPSPGHWSPKTLQFSLQNVTVQQWRGKSHGGHCAAVDVLLSSGIIEVEGSRFTKTARTRGSEALRVVTTRGESDIKITNCTFEDTPANPLHSILVEILAGNGNAGMVTISDSLIVGNLTKKTALWISPKYQIKLVNITVISFRYGLQIRSGTPKNSSFPIGIYIDNCSFLDNVYDMMLFFPNPTSIQVTIRNTRFNTTDENFKWDESSYAIRLMIPALTHANFPKAVIQLDNDTFYRRPPSYIVLYFEGLKTVTIKRSSFRYCRVSAYKREWVNLKTGLSYETDAGAISILFNPDKPRTLGCVKSGSTQDTHPSWSYGSHVIFENTKFEENIGIEVGAVHISNGFTIFRRCVFRDNFGVRRSGHVHSAYGTGRVEFQHCSFLKTKESALNGSQFDKGVFLYSESGGPLIFENTSMTSLKFNRSTYPIVDISSGGFVHIDEKSIMKCNEGEDLILENGTHFQYTERNKSICVLNITVLKYSCKSCHPGYYSLKRGVSKGLVVTSTTECHPCPFGATCIENNIAAKPNFWGYRTLGHSSMLKLIACPENYCPSISSTNYSSCRGNRNGTLCGQCAEGFTETLLSTECRKSTKCNDYSVWVATIFLTLIFALYLLVKPPIIRTLEKQILWFKKREEDRPEEELHVNDGDEQSDSGFLEITFYFYQAAETLIVGSVEELVGKIPFIHFVISAYNFHVQSINQGLGCPFPGLTAVTKELFLSGTVFLTMANLVLIYAVHYAFNVLMGNEKPSLIRYMAVVMEVLLLGYERLAETALKLMNCVPTGSGKRLLFIDANVPCMQWWQYLLLAYIFVFLVPFIVVLYWGSFKLYRSSITAGEFVAASMIPLPFLIYWLVKGILKTRGEESSSQQVVITEVSDILHGPFRPPTDIDNGTLYWESVLIGRRLILLACRAFITDVMLRMVFLSAACLLITLHHVLKNPYRHPMANNAETLSLVTLSLIAIINLAKATPLSFGITTDGPSGAYLKGMEWFEVCALAFVPAIVSVLITFAIFSQLARFALFVIEQFLRCCLKLRIYPCNTDQEERPLLNSVEQNLN</sequence>
<protein>
    <submittedName>
        <fullName evidence="2">Uncharacterized protein</fullName>
    </submittedName>
</protein>
<name>A0A2B4RML9_STYPI</name>
<feature type="transmembrane region" description="Helical" evidence="1">
    <location>
        <begin position="1620"/>
        <end position="1640"/>
    </location>
</feature>
<dbReference type="OrthoDB" id="5956805at2759"/>
<dbReference type="PANTHER" id="PTHR11319">
    <property type="entry name" value="G PROTEIN-COUPLED RECEPTOR-RELATED"/>
    <property type="match status" value="1"/>
</dbReference>
<keyword evidence="3" id="KW-1185">Reference proteome</keyword>
<organism evidence="2 3">
    <name type="scientific">Stylophora pistillata</name>
    <name type="common">Smooth cauliflower coral</name>
    <dbReference type="NCBI Taxonomy" id="50429"/>
    <lineage>
        <taxon>Eukaryota</taxon>
        <taxon>Metazoa</taxon>
        <taxon>Cnidaria</taxon>
        <taxon>Anthozoa</taxon>
        <taxon>Hexacorallia</taxon>
        <taxon>Scleractinia</taxon>
        <taxon>Astrocoeniina</taxon>
        <taxon>Pocilloporidae</taxon>
        <taxon>Stylophora</taxon>
    </lineage>
</organism>
<dbReference type="Proteomes" id="UP000225706">
    <property type="component" value="Unassembled WGS sequence"/>
</dbReference>
<dbReference type="InterPro" id="IPR011050">
    <property type="entry name" value="Pectin_lyase_fold/virulence"/>
</dbReference>
<dbReference type="PANTHER" id="PTHR11319:SF35">
    <property type="entry name" value="OUTER MEMBRANE PROTEIN PMPC-RELATED"/>
    <property type="match status" value="1"/>
</dbReference>
<feature type="transmembrane region" description="Helical" evidence="1">
    <location>
        <begin position="1538"/>
        <end position="1557"/>
    </location>
</feature>
<keyword evidence="1" id="KW-0472">Membrane</keyword>
<evidence type="ECO:0000313" key="3">
    <source>
        <dbReference type="Proteomes" id="UP000225706"/>
    </source>
</evidence>
<evidence type="ECO:0000313" key="2">
    <source>
        <dbReference type="EMBL" id="PFX17578.1"/>
    </source>
</evidence>
<dbReference type="SUPFAM" id="SSF51126">
    <property type="entry name" value="Pectin lyase-like"/>
    <property type="match status" value="2"/>
</dbReference>